<dbReference type="AlphaFoldDB" id="Q98SA1"/>
<proteinExistence type="predicted"/>
<gene>
    <name evidence="1" type="primary">orf283</name>
    <name evidence="2" type="ORF">GTHE00462_LOCUS8976</name>
</gene>
<sequence length="283" mass="34395">MFNRSKISIQYLYIKLEYKFLINKKCKMFHDSNFNVIFKTILLFFENIFLYIILINLFIDNLFVMFIPDIQNFILIKIFEEERFLKFNNQNISFYTTNFFLRKIILNYVDSIESQFHRSLVDSKTILIILLPIFYSIEKFINSNLHLNDINIVNYNINKSHSKKDYEFEFNDYFLRKIQIIKLDFNLNPIFTKSWGGIENTLYYFKYSLKYHGYKKNLAFIFLGVLFPKKHIRSLFKKPLKKKISYSENERYCNLIICSNCFQKNFLRSNCIMCGSLFNLNHY</sequence>
<dbReference type="Proteomes" id="UP000242167">
    <property type="component" value="Nucleomorph 3"/>
</dbReference>
<evidence type="ECO:0000313" key="1">
    <source>
        <dbReference type="EMBL" id="AAK39682.1"/>
    </source>
</evidence>
<reference evidence="1 3" key="1">
    <citation type="journal article" date="2001" name="Nature">
        <title>The highly reduced genome of an enslaved algal nucleus.</title>
        <authorList>
            <person name="Douglas S."/>
            <person name="Zauner S."/>
            <person name="Fraunholz M."/>
            <person name="Beaton M."/>
            <person name="Penny S."/>
            <person name="Deng L."/>
            <person name="Wu X."/>
            <person name="Reith M."/>
            <person name="Cavalier-Smith T."/>
            <person name="Maier U."/>
        </authorList>
    </citation>
    <scope>NUCLEOTIDE SEQUENCE [LARGE SCALE GENOMIC DNA]</scope>
</reference>
<dbReference type="EMBL" id="HBKN01011356">
    <property type="protein sequence ID" value="CAE2280656.1"/>
    <property type="molecule type" value="Transcribed_RNA"/>
</dbReference>
<accession>Q98SA1</accession>
<protein>
    <submittedName>
        <fullName evidence="1">Uncharacterized protein</fullName>
    </submittedName>
</protein>
<dbReference type="RefSeq" id="XP_001713373.1">
    <property type="nucleotide sequence ID" value="XM_001713321.1"/>
</dbReference>
<reference evidence="2" key="2">
    <citation type="submission" date="2021-01" db="EMBL/GenBank/DDBJ databases">
        <authorList>
            <person name="Corre E."/>
            <person name="Pelletier E."/>
            <person name="Niang G."/>
            <person name="Scheremetjew M."/>
            <person name="Finn R."/>
            <person name="Kale V."/>
            <person name="Holt S."/>
            <person name="Cochrane G."/>
            <person name="Meng A."/>
            <person name="Brown T."/>
            <person name="Cohen L."/>
        </authorList>
    </citation>
    <scope>NUCLEOTIDE SEQUENCE</scope>
    <source>
        <strain evidence="2">CCMP 2712</strain>
    </source>
</reference>
<name>Q98SA1_GUITH</name>
<geneLocation type="nucleomorph" evidence="1"/>
<dbReference type="GeneID" id="857155"/>
<evidence type="ECO:0000313" key="3">
    <source>
        <dbReference type="Proteomes" id="UP000242167"/>
    </source>
</evidence>
<evidence type="ECO:0000313" key="2">
    <source>
        <dbReference type="EMBL" id="CAE2280656.1"/>
    </source>
</evidence>
<organism evidence="1 3">
    <name type="scientific">Guillardia theta</name>
    <name type="common">Cryptophyte</name>
    <name type="synonym">Cryptomonas phi</name>
    <dbReference type="NCBI Taxonomy" id="55529"/>
    <lineage>
        <taxon>Eukaryota</taxon>
        <taxon>Cryptophyceae</taxon>
        <taxon>Pyrenomonadales</taxon>
        <taxon>Geminigeraceae</taxon>
        <taxon>Guillardia</taxon>
    </lineage>
</organism>
<dbReference type="EMBL" id="AF083031">
    <property type="protein sequence ID" value="AAK39682.1"/>
    <property type="molecule type" value="Genomic_DNA"/>
</dbReference>
<keyword evidence="1" id="KW-0542">Nucleomorph</keyword>
<dbReference type="PIR" id="E90123">
    <property type="entry name" value="E90123"/>
</dbReference>